<feature type="compositionally biased region" description="Basic residues" evidence="1">
    <location>
        <begin position="29"/>
        <end position="39"/>
    </location>
</feature>
<evidence type="ECO:0000313" key="3">
    <source>
        <dbReference type="EMBL" id="PZO72072.1"/>
    </source>
</evidence>
<feature type="region of interest" description="Disordered" evidence="1">
    <location>
        <begin position="1"/>
        <end position="61"/>
    </location>
</feature>
<organism evidence="3 4">
    <name type="scientific">Sphingomonas taxi</name>
    <dbReference type="NCBI Taxonomy" id="1549858"/>
    <lineage>
        <taxon>Bacteria</taxon>
        <taxon>Pseudomonadati</taxon>
        <taxon>Pseudomonadota</taxon>
        <taxon>Alphaproteobacteria</taxon>
        <taxon>Sphingomonadales</taxon>
        <taxon>Sphingomonadaceae</taxon>
        <taxon>Sphingomonas</taxon>
    </lineage>
</organism>
<dbReference type="EMBL" id="QFMX01000016">
    <property type="protein sequence ID" value="PZO72072.1"/>
    <property type="molecule type" value="Genomic_DNA"/>
</dbReference>
<dbReference type="InterPro" id="IPR051544">
    <property type="entry name" value="TPS_OM_transporter"/>
</dbReference>
<dbReference type="Proteomes" id="UP000249555">
    <property type="component" value="Unassembled WGS sequence"/>
</dbReference>
<evidence type="ECO:0000313" key="4">
    <source>
        <dbReference type="Proteomes" id="UP000249555"/>
    </source>
</evidence>
<reference evidence="3 4" key="1">
    <citation type="submission" date="2017-08" db="EMBL/GenBank/DDBJ databases">
        <title>Infants hospitalized years apart are colonized by the same room-sourced microbial strains.</title>
        <authorList>
            <person name="Brooks B."/>
            <person name="Olm M.R."/>
            <person name="Firek B.A."/>
            <person name="Baker R."/>
            <person name="Thomas B.C."/>
            <person name="Morowitz M.J."/>
            <person name="Banfield J.F."/>
        </authorList>
    </citation>
    <scope>NUCLEOTIDE SEQUENCE [LARGE SCALE GENOMIC DNA]</scope>
    <source>
        <strain evidence="3">S2_018_000_R3_119</strain>
    </source>
</reference>
<name>A0A2W4YV06_9SPHN</name>
<dbReference type="GO" id="GO:0098046">
    <property type="term" value="C:type V protein secretion system complex"/>
    <property type="evidence" value="ECO:0007669"/>
    <property type="project" value="TreeGrafter"/>
</dbReference>
<dbReference type="PANTHER" id="PTHR34597:SF3">
    <property type="entry name" value="OUTER MEMBRANE TRANSPORTER CDIB"/>
    <property type="match status" value="1"/>
</dbReference>
<dbReference type="PANTHER" id="PTHR34597">
    <property type="entry name" value="SLR1661 PROTEIN"/>
    <property type="match status" value="1"/>
</dbReference>
<gene>
    <name evidence="3" type="ORF">DI640_13525</name>
</gene>
<evidence type="ECO:0000259" key="2">
    <source>
        <dbReference type="Pfam" id="PF03865"/>
    </source>
</evidence>
<dbReference type="Gene3D" id="2.40.160.50">
    <property type="entry name" value="membrane protein fhac: a member of the omp85/tpsb transporter family"/>
    <property type="match status" value="1"/>
</dbReference>
<protein>
    <recommendedName>
        <fullName evidence="2">Haemolysin activator HlyB C-terminal domain-containing protein</fullName>
    </recommendedName>
</protein>
<dbReference type="GO" id="GO:0046819">
    <property type="term" value="P:protein secretion by the type V secretion system"/>
    <property type="evidence" value="ECO:0007669"/>
    <property type="project" value="TreeGrafter"/>
</dbReference>
<evidence type="ECO:0000256" key="1">
    <source>
        <dbReference type="SAM" id="MobiDB-lite"/>
    </source>
</evidence>
<dbReference type="AlphaFoldDB" id="A0A2W4YV06"/>
<proteinExistence type="predicted"/>
<sequence length="387" mass="42152">MGACDAGRTRRPARSAGARTGAGADAQRSRAHRRGRHRAGGCAGPVGPRRHRKPGAADRRIAVDQQLRRRAGRSLSGFRTDRRTRAIGLFGGHQRLLYRRTDSPGVPADSRGIDGSISVPAGWWTFNASGSANRYSQTVVGEVSNFGTRGTLDRVAVGAERVFYRDQTAKDSISFGLARRWGRNFINDVEIGIQRQDLTDLEVRLIDRRTFGAARFDGSVGVRFGLGILGAQKQPDDRPDALPSARYRIVSADFGLFVPLGQGFIDGYRAEFHGQVSDRNLFGSDLIQIGGPYTIRGLDTDTAELGRVGFYLRQELGAKITDAFRPYILFDMGAVRKGSGARGGAGLGLRARRGPFFVDVFGARPVFGRQIPNRNRVRFGLSAGVGF</sequence>
<dbReference type="GO" id="GO:0008320">
    <property type="term" value="F:protein transmembrane transporter activity"/>
    <property type="evidence" value="ECO:0007669"/>
    <property type="project" value="TreeGrafter"/>
</dbReference>
<accession>A0A2W4YV06</accession>
<feature type="compositionally biased region" description="Low complexity" evidence="1">
    <location>
        <begin position="14"/>
        <end position="26"/>
    </location>
</feature>
<feature type="domain" description="Haemolysin activator HlyB C-terminal" evidence="2">
    <location>
        <begin position="106"/>
        <end position="349"/>
    </location>
</feature>
<comment type="caution">
    <text evidence="3">The sequence shown here is derived from an EMBL/GenBank/DDBJ whole genome shotgun (WGS) entry which is preliminary data.</text>
</comment>
<dbReference type="InterPro" id="IPR005565">
    <property type="entry name" value="Hemolysn_activator_HlyB_C"/>
</dbReference>
<dbReference type="Pfam" id="PF03865">
    <property type="entry name" value="ShlB"/>
    <property type="match status" value="1"/>
</dbReference>